<feature type="region of interest" description="Disordered" evidence="5">
    <location>
        <begin position="801"/>
        <end position="831"/>
    </location>
</feature>
<dbReference type="SUPFAM" id="SSF54277">
    <property type="entry name" value="CAD &amp; PB1 domains"/>
    <property type="match status" value="1"/>
</dbReference>
<organism evidence="7 8">
    <name type="scientific">Erythranthe guttata</name>
    <name type="common">Yellow monkey flower</name>
    <name type="synonym">Mimulus guttatus</name>
    <dbReference type="NCBI Taxonomy" id="4155"/>
    <lineage>
        <taxon>Eukaryota</taxon>
        <taxon>Viridiplantae</taxon>
        <taxon>Streptophyta</taxon>
        <taxon>Embryophyta</taxon>
        <taxon>Tracheophyta</taxon>
        <taxon>Spermatophyta</taxon>
        <taxon>Magnoliopsida</taxon>
        <taxon>eudicotyledons</taxon>
        <taxon>Gunneridae</taxon>
        <taxon>Pentapetalae</taxon>
        <taxon>asterids</taxon>
        <taxon>lamiids</taxon>
        <taxon>Lamiales</taxon>
        <taxon>Phrymaceae</taxon>
        <taxon>Erythranthe</taxon>
    </lineage>
</organism>
<dbReference type="SMART" id="SM00575">
    <property type="entry name" value="ZnF_PMZ"/>
    <property type="match status" value="1"/>
</dbReference>
<evidence type="ECO:0000256" key="2">
    <source>
        <dbReference type="ARBA" id="ARBA00022771"/>
    </source>
</evidence>
<dbReference type="Proteomes" id="UP000030748">
    <property type="component" value="Unassembled WGS sequence"/>
</dbReference>
<dbReference type="InterPro" id="IPR007527">
    <property type="entry name" value="Znf_SWIM"/>
</dbReference>
<gene>
    <name evidence="7" type="ORF">MIMGU_mgv1a001259mg</name>
</gene>
<evidence type="ECO:0000256" key="5">
    <source>
        <dbReference type="SAM" id="MobiDB-lite"/>
    </source>
</evidence>
<protein>
    <recommendedName>
        <fullName evidence="6">SWIM-type domain-containing protein</fullName>
    </recommendedName>
</protein>
<dbReference type="InterPro" id="IPR000270">
    <property type="entry name" value="PB1_dom"/>
</dbReference>
<keyword evidence="2 4" id="KW-0863">Zinc-finger</keyword>
<dbReference type="PANTHER" id="PTHR31973:SF149">
    <property type="entry name" value="SWIM-TYPE DOMAIN-CONTAINING PROTEIN"/>
    <property type="match status" value="1"/>
</dbReference>
<dbReference type="InterPro" id="IPR006564">
    <property type="entry name" value="Znf_PMZ"/>
</dbReference>
<dbReference type="AlphaFoldDB" id="A0A022PPZ3"/>
<dbReference type="PROSITE" id="PS50966">
    <property type="entry name" value="ZF_SWIM"/>
    <property type="match status" value="1"/>
</dbReference>
<feature type="compositionally biased region" description="Polar residues" evidence="5">
    <location>
        <begin position="166"/>
        <end position="183"/>
    </location>
</feature>
<feature type="region of interest" description="Disordered" evidence="5">
    <location>
        <begin position="139"/>
        <end position="270"/>
    </location>
</feature>
<feature type="domain" description="SWIM-type" evidence="6">
    <location>
        <begin position="727"/>
        <end position="760"/>
    </location>
</feature>
<feature type="compositionally biased region" description="Basic and acidic residues" evidence="5">
    <location>
        <begin position="142"/>
        <end position="151"/>
    </location>
</feature>
<proteinExistence type="predicted"/>
<dbReference type="Pfam" id="PF03108">
    <property type="entry name" value="DBD_Tnp_Mut"/>
    <property type="match status" value="1"/>
</dbReference>
<dbReference type="PANTHER" id="PTHR31973">
    <property type="entry name" value="POLYPROTEIN, PUTATIVE-RELATED"/>
    <property type="match status" value="1"/>
</dbReference>
<evidence type="ECO:0000256" key="4">
    <source>
        <dbReference type="PROSITE-ProRule" id="PRU00325"/>
    </source>
</evidence>
<evidence type="ECO:0000313" key="7">
    <source>
        <dbReference type="EMBL" id="EYU17811.1"/>
    </source>
</evidence>
<evidence type="ECO:0000256" key="3">
    <source>
        <dbReference type="ARBA" id="ARBA00022833"/>
    </source>
</evidence>
<dbReference type="InterPro" id="IPR004332">
    <property type="entry name" value="Transposase_MuDR"/>
</dbReference>
<reference evidence="7 8" key="1">
    <citation type="journal article" date="2013" name="Proc. Natl. Acad. Sci. U.S.A.">
        <title>Fine-scale variation in meiotic recombination in Mimulus inferred from population shotgun sequencing.</title>
        <authorList>
            <person name="Hellsten U."/>
            <person name="Wright K.M."/>
            <person name="Jenkins J."/>
            <person name="Shu S."/>
            <person name="Yuan Y."/>
            <person name="Wessler S.R."/>
            <person name="Schmutz J."/>
            <person name="Willis J.H."/>
            <person name="Rokhsar D.S."/>
        </authorList>
    </citation>
    <scope>NUCLEOTIDE SEQUENCE [LARGE SCALE GENOMIC DNA]</scope>
    <source>
        <strain evidence="8">cv. DUN x IM62</strain>
    </source>
</reference>
<name>A0A022PPZ3_ERYGU</name>
<accession>A0A022PPZ3</accession>
<dbReference type="Pfam" id="PF04434">
    <property type="entry name" value="SWIM"/>
    <property type="match status" value="1"/>
</dbReference>
<dbReference type="SMART" id="SM00666">
    <property type="entry name" value="PB1"/>
    <property type="match status" value="1"/>
</dbReference>
<dbReference type="eggNOG" id="ENOG502QV8R">
    <property type="taxonomic scope" value="Eukaryota"/>
</dbReference>
<dbReference type="Pfam" id="PF00564">
    <property type="entry name" value="PB1"/>
    <property type="match status" value="1"/>
</dbReference>
<dbReference type="Pfam" id="PF10551">
    <property type="entry name" value="MULE"/>
    <property type="match status" value="1"/>
</dbReference>
<keyword evidence="8" id="KW-1185">Reference proteome</keyword>
<keyword evidence="1" id="KW-0479">Metal-binding</keyword>
<dbReference type="GO" id="GO:0008270">
    <property type="term" value="F:zinc ion binding"/>
    <property type="evidence" value="ECO:0007669"/>
    <property type="project" value="UniProtKB-KW"/>
</dbReference>
<sequence length="851" mass="95447">MAKGKLILICQSGGKFVTKGDSTLSYEGGEANAVNIIHETVFDDLKLKVAEMCNLNQKTISVKYFLPGNRRNLISLRNDKDLKRMIDFHANSVTADIFVDGEVGFDHDAIKLQASRNSALKLAETVNHITAPTTAATPVVNNRKDGADPRVHAHAGSKAAARKVVDSSSPGETYTASPQSSEHAVSVDADQDLSDLDMTCGPADTVKRRRRTASWTMGARGPTIVAVSDSDRERRRRKKNNQSREHETDDDILGIDDLGNPSSPGFSDDDLPEKLVASWRDCITGVGQDFKSVKEFREALQKYAIAHRFVYKLKKNDSNRASGICVEEGCTWSIHASWVPASLLFRIKKLNDTHTCGGESWKNAHPAKKLLVSVIKDRLRDSPHDKPREIARSISRDFGIELKYTQVRRGIEGAREQLQGSYKESYSRLPWFCEKLEETNPGSFVKLLTDDEKRFQCLFVSFLSCVQSFEKNCRPILFLNATSLKSKYHESLLTATAVDADDGFFPVAFSIVNNENEDNWHWFLEQLKSALSSSVPLTFVSDRDKGLEKAVHEIFENAHHGYSMYHLIESFKRNLKGPFQGEGRGVLPGKFLSAAHALRQSVFKKFTEQIKQISPSAYDWVTQVEPEHWTSLSFRGEQYNYIIQNVAEPYTKLMDEIKESTLMQKIEALIYMISEVINTRRISSSNWTAKLTPSKEKMVQGEALKAHRLRLFISSDVLFEVHDESTHVVNIEKLECTCLEWKGTSGIPCRHAIAALNSSGKGVYDYCSKYFTVESYQLTYRESINPIPGIGLPLVKEDAESDDVKVLPPAPRPASEQKKEQSKIEDPDKRTVTCSKCKEPGHNKASCKATS</sequence>
<dbReference type="InterPro" id="IPR018289">
    <property type="entry name" value="MULE_transposase_dom"/>
</dbReference>
<keyword evidence="3" id="KW-0862">Zinc</keyword>
<feature type="compositionally biased region" description="Basic and acidic residues" evidence="5">
    <location>
        <begin position="815"/>
        <end position="831"/>
    </location>
</feature>
<evidence type="ECO:0000256" key="1">
    <source>
        <dbReference type="ARBA" id="ARBA00022723"/>
    </source>
</evidence>
<evidence type="ECO:0000313" key="8">
    <source>
        <dbReference type="Proteomes" id="UP000030748"/>
    </source>
</evidence>
<evidence type="ECO:0000259" key="6">
    <source>
        <dbReference type="PROSITE" id="PS50966"/>
    </source>
</evidence>
<dbReference type="STRING" id="4155.A0A022PPZ3"/>
<dbReference type="EMBL" id="KI632363">
    <property type="protein sequence ID" value="EYU17811.1"/>
    <property type="molecule type" value="Genomic_DNA"/>
</dbReference>